<organism evidence="3">
    <name type="scientific">marine sediment metagenome</name>
    <dbReference type="NCBI Taxonomy" id="412755"/>
    <lineage>
        <taxon>unclassified sequences</taxon>
        <taxon>metagenomes</taxon>
        <taxon>ecological metagenomes</taxon>
    </lineage>
</organism>
<feature type="transmembrane region" description="Helical" evidence="1">
    <location>
        <begin position="12"/>
        <end position="31"/>
    </location>
</feature>
<keyword evidence="1" id="KW-1133">Transmembrane helix</keyword>
<evidence type="ECO:0000259" key="2">
    <source>
        <dbReference type="Pfam" id="PF01841"/>
    </source>
</evidence>
<evidence type="ECO:0000313" key="3">
    <source>
        <dbReference type="EMBL" id="GAI96722.1"/>
    </source>
</evidence>
<dbReference type="InterPro" id="IPR038765">
    <property type="entry name" value="Papain-like_cys_pep_sf"/>
</dbReference>
<proteinExistence type="predicted"/>
<gene>
    <name evidence="3" type="ORF">S12H4_31286</name>
</gene>
<evidence type="ECO:0000256" key="1">
    <source>
        <dbReference type="SAM" id="Phobius"/>
    </source>
</evidence>
<dbReference type="EMBL" id="BARW01018247">
    <property type="protein sequence ID" value="GAI96722.1"/>
    <property type="molecule type" value="Genomic_DNA"/>
</dbReference>
<keyword evidence="1" id="KW-0812">Transmembrane</keyword>
<dbReference type="AlphaFoldDB" id="X1SUG2"/>
<dbReference type="InterPro" id="IPR002931">
    <property type="entry name" value="Transglutaminase-like"/>
</dbReference>
<feature type="non-terminal residue" evidence="3">
    <location>
        <position position="182"/>
    </location>
</feature>
<dbReference type="SUPFAM" id="SSF54001">
    <property type="entry name" value="Cysteine proteinases"/>
    <property type="match status" value="1"/>
</dbReference>
<dbReference type="Pfam" id="PF01841">
    <property type="entry name" value="Transglut_core"/>
    <property type="match status" value="1"/>
</dbReference>
<sequence>MITEEQWDKMLLTLVPVVTGITSIALGLLALTRSSPLGHRAYHLDGQYLVSVRYPGHLNDIREFVQPHNPDVIAVYSQYGPDPWALFDFVCKNTEYVADFGEYWRFPSETLRGFGDCEDTSILLTSLIRAGGAPCYVALGSLGGYGHSWCQLDGQILETTYTAARLVPDPQSYCPYVLFDNE</sequence>
<feature type="domain" description="Transglutaminase-like" evidence="2">
    <location>
        <begin position="85"/>
        <end position="150"/>
    </location>
</feature>
<protein>
    <recommendedName>
        <fullName evidence="2">Transglutaminase-like domain-containing protein</fullName>
    </recommendedName>
</protein>
<name>X1SUG2_9ZZZZ</name>
<dbReference type="Gene3D" id="3.10.620.30">
    <property type="match status" value="1"/>
</dbReference>
<keyword evidence="1" id="KW-0472">Membrane</keyword>
<comment type="caution">
    <text evidence="3">The sequence shown here is derived from an EMBL/GenBank/DDBJ whole genome shotgun (WGS) entry which is preliminary data.</text>
</comment>
<accession>X1SUG2</accession>
<reference evidence="3" key="1">
    <citation type="journal article" date="2014" name="Front. Microbiol.">
        <title>High frequency of phylogenetically diverse reductive dehalogenase-homologous genes in deep subseafloor sedimentary metagenomes.</title>
        <authorList>
            <person name="Kawai M."/>
            <person name="Futagami T."/>
            <person name="Toyoda A."/>
            <person name="Takaki Y."/>
            <person name="Nishi S."/>
            <person name="Hori S."/>
            <person name="Arai W."/>
            <person name="Tsubouchi T."/>
            <person name="Morono Y."/>
            <person name="Uchiyama I."/>
            <person name="Ito T."/>
            <person name="Fujiyama A."/>
            <person name="Inagaki F."/>
            <person name="Takami H."/>
        </authorList>
    </citation>
    <scope>NUCLEOTIDE SEQUENCE</scope>
    <source>
        <strain evidence="3">Expedition CK06-06</strain>
    </source>
</reference>